<comment type="similarity">
    <text evidence="2">Belongs to the glycosyl hydrolase 81 family.</text>
</comment>
<feature type="region of interest" description="Disordered" evidence="9">
    <location>
        <begin position="86"/>
        <end position="109"/>
    </location>
</feature>
<keyword evidence="7" id="KW-0961">Cell wall biogenesis/degradation</keyword>
<dbReference type="EMBL" id="MU858046">
    <property type="protein sequence ID" value="KAK4219885.1"/>
    <property type="molecule type" value="Genomic_DNA"/>
</dbReference>
<keyword evidence="6" id="KW-0326">Glycosidase</keyword>
<evidence type="ECO:0000256" key="7">
    <source>
        <dbReference type="ARBA" id="ARBA00023316"/>
    </source>
</evidence>
<keyword evidence="5" id="KW-0119">Carbohydrate metabolism</keyword>
<dbReference type="PANTHER" id="PTHR31983">
    <property type="entry name" value="ENDO-1,3(4)-BETA-GLUCANASE 1"/>
    <property type="match status" value="1"/>
</dbReference>
<dbReference type="Gene3D" id="1.20.5.420">
    <property type="entry name" value="Immunoglobulin FC, subunit C"/>
    <property type="match status" value="1"/>
</dbReference>
<evidence type="ECO:0000256" key="6">
    <source>
        <dbReference type="ARBA" id="ARBA00023295"/>
    </source>
</evidence>
<accession>A0AAN6YJW5</accession>
<dbReference type="PROSITE" id="PS52008">
    <property type="entry name" value="GH81"/>
    <property type="match status" value="1"/>
</dbReference>
<dbReference type="EC" id="3.2.1.39" evidence="3"/>
<gene>
    <name evidence="12" type="ORF">QBC37DRAFT_302712</name>
</gene>
<dbReference type="Pfam" id="PF03639">
    <property type="entry name" value="Glyco_hydro_81"/>
    <property type="match status" value="1"/>
</dbReference>
<comment type="caution">
    <text evidence="12">The sequence shown here is derived from an EMBL/GenBank/DDBJ whole genome shotgun (WGS) entry which is preliminary data.</text>
</comment>
<keyword evidence="8" id="KW-0624">Polysaccharide degradation</keyword>
<dbReference type="FunFam" id="1.10.287.1170:FF:000001">
    <property type="entry name" value="Endo-1,3-beta-glucanase Engl1"/>
    <property type="match status" value="1"/>
</dbReference>
<dbReference type="Gene3D" id="2.70.98.30">
    <property type="entry name" value="Golgi alpha-mannosidase II, domain 4"/>
    <property type="match status" value="1"/>
</dbReference>
<dbReference type="InterPro" id="IPR005200">
    <property type="entry name" value="Endo-beta-glucanase"/>
</dbReference>
<keyword evidence="13" id="KW-1185">Reference proteome</keyword>
<evidence type="ECO:0000313" key="12">
    <source>
        <dbReference type="EMBL" id="KAK4219885.1"/>
    </source>
</evidence>
<dbReference type="GO" id="GO:0000272">
    <property type="term" value="P:polysaccharide catabolic process"/>
    <property type="evidence" value="ECO:0007669"/>
    <property type="project" value="UniProtKB-KW"/>
</dbReference>
<evidence type="ECO:0000256" key="2">
    <source>
        <dbReference type="ARBA" id="ARBA00010730"/>
    </source>
</evidence>
<feature type="domain" description="Glycosyl hydrolase family 81 C-terminal" evidence="11">
    <location>
        <begin position="428"/>
        <end position="777"/>
    </location>
</feature>
<sequence>MVITTPVVSGIAQSLASHKAPSSGYIPGPSSIETASGQATEAPLLSSEIPTPTSLLPVAPTLPPQPIQSPENTTMKVSNIFAKPIGTDHPPAQIPQRQDHPAPRTGIKGTGPFATNKFYSNFYLGNQASATYLFPYSVTWAGGKGSSSSWGLAISHVPAEQRVFGNPSEATGAARYYISPVGIQSVSISAKELGPGTVLTTDNLTDTSVRVNLSPDGQGEPTIRFPLVQGSAFVTAEFHGATPLIQTGIYFQTVTRSTQDPKPGVTKYKLHLNDDSVWRLYAYHTQGDALELDVVNHGLAQSTKPFYGIIQVAKDPGNGEALYDAASGAYPTGTQLSGSVNGKTGTYTFTFNKAGLKNSTLAMYALPHHVASFDDSTRGKTTDVQLDTTTKGIATAVLANSWTMVEDSLPVDIGFLPWVPNVGSVSALSPDTRTVIHNIARQEISQNMIQQSNQDSMYFSGKALAKFAQIVLAVHDILGDRTLARSGLEQLKIAFARFAENKQQYPLVYETAWGGVVSSASFQTGDAGVDFGNSYYNDHHFHYGYFILTAAVIGHLDHGWIAENKDYVNMLVRDVANPSTEDKHFPVFRAFDWYHGHSWAHGLFESADGKDQESSSEDTMHTYALKMWGTVSGDADLAARSNLMLAVQTRALQAYYLYTKDNTVQPAEFIGNKAAGILFENKIDHVTYFGTNIEYIQGIHMMPLLPHTPMVRTPDFVREEWETYFSNGRAEAVDGGWRGVLLANYATIDPRGAYAFFSQPDFDPGWLDGGASLTWYLCYSAVLGGL</sequence>
<dbReference type="Proteomes" id="UP001301769">
    <property type="component" value="Unassembled WGS sequence"/>
</dbReference>
<dbReference type="GO" id="GO:0009986">
    <property type="term" value="C:cell surface"/>
    <property type="evidence" value="ECO:0007669"/>
    <property type="project" value="TreeGrafter"/>
</dbReference>
<reference evidence="12" key="1">
    <citation type="journal article" date="2023" name="Mol. Phylogenet. Evol.">
        <title>Genome-scale phylogeny and comparative genomics of the fungal order Sordariales.</title>
        <authorList>
            <person name="Hensen N."/>
            <person name="Bonometti L."/>
            <person name="Westerberg I."/>
            <person name="Brannstrom I.O."/>
            <person name="Guillou S."/>
            <person name="Cros-Aarteil S."/>
            <person name="Calhoun S."/>
            <person name="Haridas S."/>
            <person name="Kuo A."/>
            <person name="Mondo S."/>
            <person name="Pangilinan J."/>
            <person name="Riley R."/>
            <person name="LaButti K."/>
            <person name="Andreopoulos B."/>
            <person name="Lipzen A."/>
            <person name="Chen C."/>
            <person name="Yan M."/>
            <person name="Daum C."/>
            <person name="Ng V."/>
            <person name="Clum A."/>
            <person name="Steindorff A."/>
            <person name="Ohm R.A."/>
            <person name="Martin F."/>
            <person name="Silar P."/>
            <person name="Natvig D.O."/>
            <person name="Lalanne C."/>
            <person name="Gautier V."/>
            <person name="Ament-Velasquez S.L."/>
            <person name="Kruys A."/>
            <person name="Hutchinson M.I."/>
            <person name="Powell A.J."/>
            <person name="Barry K."/>
            <person name="Miller A.N."/>
            <person name="Grigoriev I.V."/>
            <person name="Debuchy R."/>
            <person name="Gladieux P."/>
            <person name="Hiltunen Thoren M."/>
            <person name="Johannesson H."/>
        </authorList>
    </citation>
    <scope>NUCLEOTIDE SEQUENCE</scope>
    <source>
        <strain evidence="12">PSN293</strain>
    </source>
</reference>
<evidence type="ECO:0000256" key="3">
    <source>
        <dbReference type="ARBA" id="ARBA00012780"/>
    </source>
</evidence>
<organism evidence="12 13">
    <name type="scientific">Rhypophila decipiens</name>
    <dbReference type="NCBI Taxonomy" id="261697"/>
    <lineage>
        <taxon>Eukaryota</taxon>
        <taxon>Fungi</taxon>
        <taxon>Dikarya</taxon>
        <taxon>Ascomycota</taxon>
        <taxon>Pezizomycotina</taxon>
        <taxon>Sordariomycetes</taxon>
        <taxon>Sordariomycetidae</taxon>
        <taxon>Sordariales</taxon>
        <taxon>Naviculisporaceae</taxon>
        <taxon>Rhypophila</taxon>
    </lineage>
</organism>
<dbReference type="InterPro" id="IPR040720">
    <property type="entry name" value="GH81_C"/>
</dbReference>
<dbReference type="GO" id="GO:0052861">
    <property type="term" value="F:endo-1,3(4)-beta-glucanase activity"/>
    <property type="evidence" value="ECO:0007669"/>
    <property type="project" value="InterPro"/>
</dbReference>
<protein>
    <recommendedName>
        <fullName evidence="3">glucan endo-1,3-beta-D-glucosidase</fullName>
        <ecNumber evidence="3">3.2.1.39</ecNumber>
    </recommendedName>
</protein>
<dbReference type="PANTHER" id="PTHR31983:SF0">
    <property type="entry name" value="GLUCAN ENDO-1,3-BETA-D-GLUCOSIDASE 2"/>
    <property type="match status" value="1"/>
</dbReference>
<evidence type="ECO:0000259" key="11">
    <source>
        <dbReference type="Pfam" id="PF17652"/>
    </source>
</evidence>
<evidence type="ECO:0000313" key="13">
    <source>
        <dbReference type="Proteomes" id="UP001301769"/>
    </source>
</evidence>
<dbReference type="GO" id="GO:0042973">
    <property type="term" value="F:glucan endo-1,3-beta-D-glucosidase activity"/>
    <property type="evidence" value="ECO:0007669"/>
    <property type="project" value="UniProtKB-EC"/>
</dbReference>
<dbReference type="Gene3D" id="1.10.287.1170">
    <property type="entry name" value="glycoside hydrolase family 81 endo-[beta] glucanase"/>
    <property type="match status" value="1"/>
</dbReference>
<dbReference type="GO" id="GO:0071555">
    <property type="term" value="P:cell wall organization"/>
    <property type="evidence" value="ECO:0007669"/>
    <property type="project" value="UniProtKB-KW"/>
</dbReference>
<proteinExistence type="inferred from homology"/>
<evidence type="ECO:0000256" key="8">
    <source>
        <dbReference type="ARBA" id="ARBA00023326"/>
    </source>
</evidence>
<feature type="domain" description="Glycosyl hydrolase family 81 N-terminal" evidence="10">
    <location>
        <begin position="100"/>
        <end position="419"/>
    </location>
</feature>
<dbReference type="AlphaFoldDB" id="A0AAN6YJW5"/>
<evidence type="ECO:0000256" key="1">
    <source>
        <dbReference type="ARBA" id="ARBA00000382"/>
    </source>
</evidence>
<comment type="catalytic activity">
    <reaction evidence="1">
        <text>Hydrolysis of (1-&gt;3)-beta-D-glucosidic linkages in (1-&gt;3)-beta-D-glucans.</text>
        <dbReference type="EC" id="3.2.1.39"/>
    </reaction>
</comment>
<name>A0AAN6YJW5_9PEZI</name>
<evidence type="ECO:0000256" key="9">
    <source>
        <dbReference type="SAM" id="MobiDB-lite"/>
    </source>
</evidence>
<evidence type="ECO:0000256" key="4">
    <source>
        <dbReference type="ARBA" id="ARBA00022801"/>
    </source>
</evidence>
<dbReference type="Pfam" id="PF17652">
    <property type="entry name" value="Glyco_hydro81C"/>
    <property type="match status" value="1"/>
</dbReference>
<dbReference type="InterPro" id="IPR040451">
    <property type="entry name" value="GH81_N"/>
</dbReference>
<evidence type="ECO:0000259" key="10">
    <source>
        <dbReference type="Pfam" id="PF03639"/>
    </source>
</evidence>
<keyword evidence="4 12" id="KW-0378">Hydrolase</keyword>
<evidence type="ECO:0000256" key="5">
    <source>
        <dbReference type="ARBA" id="ARBA00023277"/>
    </source>
</evidence>
<reference evidence="12" key="2">
    <citation type="submission" date="2023-05" db="EMBL/GenBank/DDBJ databases">
        <authorList>
            <consortium name="Lawrence Berkeley National Laboratory"/>
            <person name="Steindorff A."/>
            <person name="Hensen N."/>
            <person name="Bonometti L."/>
            <person name="Westerberg I."/>
            <person name="Brannstrom I.O."/>
            <person name="Guillou S."/>
            <person name="Cros-Aarteil S."/>
            <person name="Calhoun S."/>
            <person name="Haridas S."/>
            <person name="Kuo A."/>
            <person name="Mondo S."/>
            <person name="Pangilinan J."/>
            <person name="Riley R."/>
            <person name="Labutti K."/>
            <person name="Andreopoulos B."/>
            <person name="Lipzen A."/>
            <person name="Chen C."/>
            <person name="Yanf M."/>
            <person name="Daum C."/>
            <person name="Ng V."/>
            <person name="Clum A."/>
            <person name="Ohm R."/>
            <person name="Martin F."/>
            <person name="Silar P."/>
            <person name="Natvig D."/>
            <person name="Lalanne C."/>
            <person name="Gautier V."/>
            <person name="Ament-Velasquez S.L."/>
            <person name="Kruys A."/>
            <person name="Hutchinson M.I."/>
            <person name="Powell A.J."/>
            <person name="Barry K."/>
            <person name="Miller A.N."/>
            <person name="Grigoriev I.V."/>
            <person name="Debuchy R."/>
            <person name="Gladieux P."/>
            <person name="Thoren M.H."/>
            <person name="Johannesson H."/>
        </authorList>
    </citation>
    <scope>NUCLEOTIDE SEQUENCE</scope>
    <source>
        <strain evidence="12">PSN293</strain>
    </source>
</reference>